<protein>
    <submittedName>
        <fullName evidence="1">Rhamnan synthesis F family protein</fullName>
    </submittedName>
</protein>
<organism evidence="1 2">
    <name type="scientific">Gulosibacter faecalis</name>
    <dbReference type="NCBI Taxonomy" id="272240"/>
    <lineage>
        <taxon>Bacteria</taxon>
        <taxon>Bacillati</taxon>
        <taxon>Actinomycetota</taxon>
        <taxon>Actinomycetes</taxon>
        <taxon>Micrococcales</taxon>
        <taxon>Microbacteriaceae</taxon>
        <taxon>Gulosibacter</taxon>
    </lineage>
</organism>
<evidence type="ECO:0000313" key="1">
    <source>
        <dbReference type="EMBL" id="MFD2756783.1"/>
    </source>
</evidence>
<dbReference type="Pfam" id="PF05045">
    <property type="entry name" value="RgpF"/>
    <property type="match status" value="1"/>
</dbReference>
<proteinExistence type="predicted"/>
<gene>
    <name evidence="1" type="ORF">ACFSW7_00125</name>
</gene>
<comment type="caution">
    <text evidence="1">The sequence shown here is derived from an EMBL/GenBank/DDBJ whole genome shotgun (WGS) entry which is preliminary data.</text>
</comment>
<accession>A0ABW5UTL2</accession>
<keyword evidence="2" id="KW-1185">Reference proteome</keyword>
<evidence type="ECO:0000313" key="2">
    <source>
        <dbReference type="Proteomes" id="UP001597492"/>
    </source>
</evidence>
<dbReference type="Proteomes" id="UP001597492">
    <property type="component" value="Unassembled WGS sequence"/>
</dbReference>
<dbReference type="InterPro" id="IPR007739">
    <property type="entry name" value="RgpF"/>
</dbReference>
<sequence length="269" mass="30713">MRSVFYETLRPQLRWETETRVPEHPDRVAVIAHWALDSRVSPSFEALVRAVMERGYFVLISSACSDPAPLDFREPLPQPAAILRKPNIGYDFGSWAAAFLSQPQVFEANRVLQVNDSLLGPFGSIDGVLDDFEADRGDLWGLVRNHQMGSHLQSYFIGYTPSVLRSRTFRDFWASVRVEPTKADIIRRYEYGLSRRMYNEGFVAAAYLEPQLVGDAQLNPMITAWGDVLRAGVPFLKRELITSPSVVAEGERIPERLRKEFHIDIENWL</sequence>
<name>A0ABW5UTL2_9MICO</name>
<dbReference type="EMBL" id="JBHUNE010000001">
    <property type="protein sequence ID" value="MFD2756783.1"/>
    <property type="molecule type" value="Genomic_DNA"/>
</dbReference>
<reference evidence="2" key="1">
    <citation type="journal article" date="2019" name="Int. J. Syst. Evol. Microbiol.">
        <title>The Global Catalogue of Microorganisms (GCM) 10K type strain sequencing project: providing services to taxonomists for standard genome sequencing and annotation.</title>
        <authorList>
            <consortium name="The Broad Institute Genomics Platform"/>
            <consortium name="The Broad Institute Genome Sequencing Center for Infectious Disease"/>
            <person name="Wu L."/>
            <person name="Ma J."/>
        </authorList>
    </citation>
    <scope>NUCLEOTIDE SEQUENCE [LARGE SCALE GENOMIC DNA]</scope>
    <source>
        <strain evidence="2">TISTR 1514</strain>
    </source>
</reference>
<dbReference type="RefSeq" id="WP_019619587.1">
    <property type="nucleotide sequence ID" value="NZ_JBHUNE010000001.1"/>
</dbReference>